<feature type="transmembrane region" description="Helical" evidence="7">
    <location>
        <begin position="179"/>
        <end position="202"/>
    </location>
</feature>
<dbReference type="InterPro" id="IPR046338">
    <property type="entry name" value="GAIN_dom_sf"/>
</dbReference>
<dbReference type="EMBL" id="CALNXI010004173">
    <property type="protein sequence ID" value="CAH3195227.1"/>
    <property type="molecule type" value="Genomic_DNA"/>
</dbReference>
<evidence type="ECO:0000256" key="2">
    <source>
        <dbReference type="ARBA" id="ARBA00022692"/>
    </source>
</evidence>
<keyword evidence="2 7" id="KW-0812">Transmembrane</keyword>
<evidence type="ECO:0000256" key="6">
    <source>
        <dbReference type="SAM" id="MobiDB-lite"/>
    </source>
</evidence>
<gene>
    <name evidence="10" type="ORF">PEVE_00029709</name>
</gene>
<feature type="transmembrane region" description="Helical" evidence="7">
    <location>
        <begin position="214"/>
        <end position="236"/>
    </location>
</feature>
<feature type="transmembrane region" description="Helical" evidence="7">
    <location>
        <begin position="396"/>
        <end position="418"/>
    </location>
</feature>
<feature type="domain" description="GAIN-B" evidence="8">
    <location>
        <begin position="4"/>
        <end position="168"/>
    </location>
</feature>
<dbReference type="Gene3D" id="1.20.1070.10">
    <property type="entry name" value="Rhodopsin 7-helix transmembrane proteins"/>
    <property type="match status" value="1"/>
</dbReference>
<dbReference type="InterPro" id="IPR000203">
    <property type="entry name" value="GPS"/>
</dbReference>
<keyword evidence="5" id="KW-1015">Disulfide bond</keyword>
<dbReference type="PRINTS" id="PR00249">
    <property type="entry name" value="GPCRSECRETIN"/>
</dbReference>
<dbReference type="SUPFAM" id="SSF81321">
    <property type="entry name" value="Family A G protein-coupled receptor-like"/>
    <property type="match status" value="1"/>
</dbReference>
<feature type="region of interest" description="Disordered" evidence="6">
    <location>
        <begin position="447"/>
        <end position="473"/>
    </location>
</feature>
<evidence type="ECO:0000256" key="1">
    <source>
        <dbReference type="ARBA" id="ARBA00004141"/>
    </source>
</evidence>
<dbReference type="InterPro" id="IPR017981">
    <property type="entry name" value="GPCR_2-like_7TM"/>
</dbReference>
<evidence type="ECO:0000313" key="10">
    <source>
        <dbReference type="EMBL" id="CAH3195227.1"/>
    </source>
</evidence>
<name>A0ABN8SVE7_9CNID</name>
<dbReference type="Proteomes" id="UP001159427">
    <property type="component" value="Unassembled WGS sequence"/>
</dbReference>
<dbReference type="InterPro" id="IPR000832">
    <property type="entry name" value="GPCR_2_secretin-like"/>
</dbReference>
<feature type="transmembrane region" description="Helical" evidence="7">
    <location>
        <begin position="325"/>
        <end position="348"/>
    </location>
</feature>
<evidence type="ECO:0000256" key="3">
    <source>
        <dbReference type="ARBA" id="ARBA00022989"/>
    </source>
</evidence>
<accession>A0ABN8SVE7</accession>
<dbReference type="PANTHER" id="PTHR12011:SF347">
    <property type="entry name" value="FI21270P1-RELATED"/>
    <property type="match status" value="1"/>
</dbReference>
<organism evidence="10 11">
    <name type="scientific">Porites evermanni</name>
    <dbReference type="NCBI Taxonomy" id="104178"/>
    <lineage>
        <taxon>Eukaryota</taxon>
        <taxon>Metazoa</taxon>
        <taxon>Cnidaria</taxon>
        <taxon>Anthozoa</taxon>
        <taxon>Hexacorallia</taxon>
        <taxon>Scleractinia</taxon>
        <taxon>Fungiina</taxon>
        <taxon>Poritidae</taxon>
        <taxon>Porites</taxon>
    </lineage>
</organism>
<dbReference type="Pfam" id="PF00002">
    <property type="entry name" value="7tm_2"/>
    <property type="match status" value="1"/>
</dbReference>
<dbReference type="PROSITE" id="PS50261">
    <property type="entry name" value="G_PROTEIN_RECEP_F2_4"/>
    <property type="match status" value="1"/>
</dbReference>
<dbReference type="Gene3D" id="2.60.220.50">
    <property type="match status" value="1"/>
</dbReference>
<evidence type="ECO:0000256" key="5">
    <source>
        <dbReference type="ARBA" id="ARBA00023157"/>
    </source>
</evidence>
<evidence type="ECO:0000259" key="9">
    <source>
        <dbReference type="PROSITE" id="PS50261"/>
    </source>
</evidence>
<keyword evidence="3 7" id="KW-1133">Transmembrane helix</keyword>
<comment type="subcellular location">
    <subcellularLocation>
        <location evidence="1">Membrane</location>
        <topology evidence="1">Multi-pass membrane protein</topology>
    </subcellularLocation>
</comment>
<reference evidence="10 11" key="1">
    <citation type="submission" date="2022-05" db="EMBL/GenBank/DDBJ databases">
        <authorList>
            <consortium name="Genoscope - CEA"/>
            <person name="William W."/>
        </authorList>
    </citation>
    <scope>NUCLEOTIDE SEQUENCE [LARGE SCALE GENOMIC DNA]</scope>
</reference>
<dbReference type="Pfam" id="PF01825">
    <property type="entry name" value="GPS"/>
    <property type="match status" value="1"/>
</dbReference>
<comment type="caution">
    <text evidence="10">The sequence shown here is derived from an EMBL/GenBank/DDBJ whole genome shotgun (WGS) entry which is preliminary data.</text>
</comment>
<protein>
    <submittedName>
        <fullName evidence="10">Uncharacterized protein</fullName>
    </submittedName>
</protein>
<evidence type="ECO:0000313" key="11">
    <source>
        <dbReference type="Proteomes" id="UP001159427"/>
    </source>
</evidence>
<feature type="domain" description="G-protein coupled receptors family 2 profile 2" evidence="9">
    <location>
        <begin position="177"/>
        <end position="420"/>
    </location>
</feature>
<keyword evidence="11" id="KW-1185">Reference proteome</keyword>
<dbReference type="PROSITE" id="PS50221">
    <property type="entry name" value="GAIN_B"/>
    <property type="match status" value="1"/>
</dbReference>
<sequence>MKVQQIRPNNKKAISFSLNETDFPTGETGIARISIPLAVFEGQEDAVVVSILYNGIEEWIPSIGNVRLENGATISNLTLGSRIVSITVYPKPNGTLKENVTVVFSCNIDAEEEVTPHCVFWDFMLKSDVKGYWSKRGCSLVKKIDNEITCSCNHLTNFAVLMQIESNEVPSGHKDALEVITYVGCALSLVGEALAIVAYWILMNLKEEQIQIRFNLVVAIAIAQITFLAGIEASALQGLCIFVAGLIHYFYLVAFAWMLFEGVYLYLMVVKVFNTEIKMRLFYAVAWGLPLLIVLLSMLIASTQDGGIHGYVHGDFCWVSFTNNLIWTFVTPVLVVCSINTVLLGRVINEIVKMQSGNTSEAEKVRKGVKACAVLFPLLGLTWVFGILSVTDAGLVFQYIFTILNSLQGLFIFILHVLRNADVRAAYFRKKKNWKAARSIGTSHTANHDSIALGSSNTRSEGQDSRSKSYCTSPRSERSVIGYDKPFAFDQDRCITPVDT</sequence>
<proteinExistence type="predicted"/>
<feature type="transmembrane region" description="Helical" evidence="7">
    <location>
        <begin position="369"/>
        <end position="390"/>
    </location>
</feature>
<dbReference type="InterPro" id="IPR057244">
    <property type="entry name" value="GAIN_B"/>
</dbReference>
<keyword evidence="4 7" id="KW-0472">Membrane</keyword>
<evidence type="ECO:0000256" key="7">
    <source>
        <dbReference type="SAM" id="Phobius"/>
    </source>
</evidence>
<evidence type="ECO:0000259" key="8">
    <source>
        <dbReference type="PROSITE" id="PS50221"/>
    </source>
</evidence>
<dbReference type="SMART" id="SM00303">
    <property type="entry name" value="GPS"/>
    <property type="match status" value="1"/>
</dbReference>
<feature type="transmembrane region" description="Helical" evidence="7">
    <location>
        <begin position="248"/>
        <end position="269"/>
    </location>
</feature>
<evidence type="ECO:0000256" key="4">
    <source>
        <dbReference type="ARBA" id="ARBA00023136"/>
    </source>
</evidence>
<feature type="transmembrane region" description="Helical" evidence="7">
    <location>
        <begin position="281"/>
        <end position="301"/>
    </location>
</feature>
<dbReference type="PANTHER" id="PTHR12011">
    <property type="entry name" value="ADHESION G-PROTEIN COUPLED RECEPTOR"/>
    <property type="match status" value="1"/>
</dbReference>